<dbReference type="EMBL" id="PVWJ01000048">
    <property type="protein sequence ID" value="PSB02824.1"/>
    <property type="molecule type" value="Genomic_DNA"/>
</dbReference>
<dbReference type="RefSeq" id="WP_106288777.1">
    <property type="nucleotide sequence ID" value="NZ_CAWNTC010000038.1"/>
</dbReference>
<proteinExistence type="predicted"/>
<reference evidence="2 3" key="1">
    <citation type="submission" date="2018-02" db="EMBL/GenBank/DDBJ databases">
        <authorList>
            <person name="Cohen D.B."/>
            <person name="Kent A.D."/>
        </authorList>
    </citation>
    <scope>NUCLEOTIDE SEQUENCE [LARGE SCALE GENOMIC DNA]</scope>
    <source>
        <strain evidence="2 3">CCAP 1448/3</strain>
    </source>
</reference>
<keyword evidence="3" id="KW-1185">Reference proteome</keyword>
<keyword evidence="1" id="KW-0732">Signal</keyword>
<dbReference type="AlphaFoldDB" id="A0A2T1C3N2"/>
<dbReference type="Proteomes" id="UP000238762">
    <property type="component" value="Unassembled WGS sequence"/>
</dbReference>
<feature type="signal peptide" evidence="1">
    <location>
        <begin position="1"/>
        <end position="32"/>
    </location>
</feature>
<name>A0A2T1C3N2_9CYAN</name>
<organism evidence="2 3">
    <name type="scientific">Merismopedia glauca CCAP 1448/3</name>
    <dbReference type="NCBI Taxonomy" id="1296344"/>
    <lineage>
        <taxon>Bacteria</taxon>
        <taxon>Bacillati</taxon>
        <taxon>Cyanobacteriota</taxon>
        <taxon>Cyanophyceae</taxon>
        <taxon>Synechococcales</taxon>
        <taxon>Merismopediaceae</taxon>
        <taxon>Merismopedia</taxon>
    </lineage>
</organism>
<dbReference type="OrthoDB" id="511540at2"/>
<feature type="chain" id="PRO_5015562345" evidence="1">
    <location>
        <begin position="33"/>
        <end position="205"/>
    </location>
</feature>
<evidence type="ECO:0000313" key="3">
    <source>
        <dbReference type="Proteomes" id="UP000238762"/>
    </source>
</evidence>
<evidence type="ECO:0000256" key="1">
    <source>
        <dbReference type="SAM" id="SignalP"/>
    </source>
</evidence>
<accession>A0A2T1C3N2</accession>
<protein>
    <submittedName>
        <fullName evidence="2">Uncharacterized protein</fullName>
    </submittedName>
</protein>
<comment type="caution">
    <text evidence="2">The sequence shown here is derived from an EMBL/GenBank/DDBJ whole genome shotgun (WGS) entry which is preliminary data.</text>
</comment>
<evidence type="ECO:0000313" key="2">
    <source>
        <dbReference type="EMBL" id="PSB02824.1"/>
    </source>
</evidence>
<reference evidence="2 3" key="2">
    <citation type="submission" date="2018-03" db="EMBL/GenBank/DDBJ databases">
        <title>The ancient ancestry and fast evolution of plastids.</title>
        <authorList>
            <person name="Moore K.R."/>
            <person name="Magnabosco C."/>
            <person name="Momper L."/>
            <person name="Gold D.A."/>
            <person name="Bosak T."/>
            <person name="Fournier G.P."/>
        </authorList>
    </citation>
    <scope>NUCLEOTIDE SEQUENCE [LARGE SCALE GENOMIC DNA]</scope>
    <source>
        <strain evidence="2 3">CCAP 1448/3</strain>
    </source>
</reference>
<sequence>MVASETVSRLGLKCLMFLPCMMAIAQMPALHAQTSRPELPLYAQVDITDPNNVNPIPRNSSLLSIKAGQDLMKDAKKAIDSQNYPVAVKKLQDARVVFNQLSNFYQQLAGSFAGIDNRLVDGHRRKVIETANLRDEATYQLALVHRAQNQPELAVPLLIQVIRSQNPTRDLGKKSYQQLYELGFVDTPYGGNAASSTPSPSPQPR</sequence>
<gene>
    <name evidence="2" type="ORF">C7B64_11405</name>
</gene>